<keyword evidence="6 8" id="KW-1133">Transmembrane helix</keyword>
<protein>
    <submittedName>
        <fullName evidence="10">ABC transporter permease</fullName>
    </submittedName>
</protein>
<evidence type="ECO:0000256" key="6">
    <source>
        <dbReference type="ARBA" id="ARBA00022989"/>
    </source>
</evidence>
<name>A0ABR7KZI1_9PSEU</name>
<feature type="domain" description="ABC transmembrane type-2" evidence="9">
    <location>
        <begin position="157"/>
        <end position="384"/>
    </location>
</feature>
<keyword evidence="7 8" id="KW-0472">Membrane</keyword>
<dbReference type="Pfam" id="PF12698">
    <property type="entry name" value="ABC2_membrane_3"/>
    <property type="match status" value="1"/>
</dbReference>
<feature type="transmembrane region" description="Helical" evidence="8">
    <location>
        <begin position="304"/>
        <end position="323"/>
    </location>
</feature>
<comment type="subcellular location">
    <subcellularLocation>
        <location evidence="1">Cell membrane</location>
        <topology evidence="1">Multi-pass membrane protein</topology>
    </subcellularLocation>
</comment>
<evidence type="ECO:0000256" key="1">
    <source>
        <dbReference type="ARBA" id="ARBA00004651"/>
    </source>
</evidence>
<evidence type="ECO:0000256" key="4">
    <source>
        <dbReference type="ARBA" id="ARBA00022475"/>
    </source>
</evidence>
<dbReference type="InterPro" id="IPR047817">
    <property type="entry name" value="ABC2_TM_bact-type"/>
</dbReference>
<dbReference type="RefSeq" id="WP_187217898.1">
    <property type="nucleotide sequence ID" value="NZ_JABVED010000001.1"/>
</dbReference>
<feature type="transmembrane region" description="Helical" evidence="8">
    <location>
        <begin position="356"/>
        <end position="379"/>
    </location>
</feature>
<feature type="transmembrane region" description="Helical" evidence="8">
    <location>
        <begin position="20"/>
        <end position="39"/>
    </location>
</feature>
<gene>
    <name evidence="10" type="ORF">GPZ80_01495</name>
</gene>
<dbReference type="PROSITE" id="PS51012">
    <property type="entry name" value="ABC_TM2"/>
    <property type="match status" value="1"/>
</dbReference>
<dbReference type="PANTHER" id="PTHR30294">
    <property type="entry name" value="MEMBRANE COMPONENT OF ABC TRANSPORTER YHHJ-RELATED"/>
    <property type="match status" value="1"/>
</dbReference>
<evidence type="ECO:0000256" key="3">
    <source>
        <dbReference type="ARBA" id="ARBA00022448"/>
    </source>
</evidence>
<evidence type="ECO:0000313" key="11">
    <source>
        <dbReference type="Proteomes" id="UP000734823"/>
    </source>
</evidence>
<feature type="transmembrane region" description="Helical" evidence="8">
    <location>
        <begin position="194"/>
        <end position="216"/>
    </location>
</feature>
<evidence type="ECO:0000256" key="2">
    <source>
        <dbReference type="ARBA" id="ARBA00007783"/>
    </source>
</evidence>
<comment type="similarity">
    <text evidence="2">Belongs to the ABC-2 integral membrane protein family.</text>
</comment>
<dbReference type="PANTHER" id="PTHR30294:SF38">
    <property type="entry name" value="TRANSPORT PERMEASE PROTEIN"/>
    <property type="match status" value="1"/>
</dbReference>
<dbReference type="EMBL" id="JABVED010000001">
    <property type="protein sequence ID" value="MBC6445844.1"/>
    <property type="molecule type" value="Genomic_DNA"/>
</dbReference>
<accession>A0ABR7KZI1</accession>
<feature type="transmembrane region" description="Helical" evidence="8">
    <location>
        <begin position="243"/>
        <end position="266"/>
    </location>
</feature>
<keyword evidence="11" id="KW-1185">Reference proteome</keyword>
<evidence type="ECO:0000256" key="7">
    <source>
        <dbReference type="ARBA" id="ARBA00023136"/>
    </source>
</evidence>
<dbReference type="Gene3D" id="3.40.1710.10">
    <property type="entry name" value="abc type-2 transporter like domain"/>
    <property type="match status" value="1"/>
</dbReference>
<keyword evidence="5 8" id="KW-0812">Transmembrane</keyword>
<feature type="transmembrane region" description="Helical" evidence="8">
    <location>
        <begin position="272"/>
        <end position="292"/>
    </location>
</feature>
<comment type="caution">
    <text evidence="10">The sequence shown here is derived from an EMBL/GenBank/DDBJ whole genome shotgun (WGS) entry which is preliminary data.</text>
</comment>
<evidence type="ECO:0000259" key="9">
    <source>
        <dbReference type="PROSITE" id="PS51012"/>
    </source>
</evidence>
<dbReference type="InterPro" id="IPR013525">
    <property type="entry name" value="ABC2_TM"/>
</dbReference>
<evidence type="ECO:0000313" key="10">
    <source>
        <dbReference type="EMBL" id="MBC6445844.1"/>
    </source>
</evidence>
<proteinExistence type="inferred from homology"/>
<organism evidence="10 11">
    <name type="scientific">Actinokineospora xionganensis</name>
    <dbReference type="NCBI Taxonomy" id="2684470"/>
    <lineage>
        <taxon>Bacteria</taxon>
        <taxon>Bacillati</taxon>
        <taxon>Actinomycetota</taxon>
        <taxon>Actinomycetes</taxon>
        <taxon>Pseudonocardiales</taxon>
        <taxon>Pseudonocardiaceae</taxon>
        <taxon>Actinokineospora</taxon>
    </lineage>
</organism>
<dbReference type="InterPro" id="IPR051449">
    <property type="entry name" value="ABC-2_transporter_component"/>
</dbReference>
<dbReference type="Proteomes" id="UP000734823">
    <property type="component" value="Unassembled WGS sequence"/>
</dbReference>
<keyword evidence="4" id="KW-1003">Cell membrane</keyword>
<reference evidence="10 11" key="1">
    <citation type="submission" date="2020-06" db="EMBL/GenBank/DDBJ databases">
        <title>Actinokineospora xiongansis sp. nov., isolated from soil of Baiyangdian.</title>
        <authorList>
            <person name="Zhang X."/>
        </authorList>
    </citation>
    <scope>NUCLEOTIDE SEQUENCE [LARGE SCALE GENOMIC DNA]</scope>
    <source>
        <strain evidence="10 11">HBU206404</strain>
    </source>
</reference>
<keyword evidence="3" id="KW-0813">Transport</keyword>
<evidence type="ECO:0000256" key="5">
    <source>
        <dbReference type="ARBA" id="ARBA00022692"/>
    </source>
</evidence>
<sequence length="387" mass="39766">MTALTVTAVELRRLFRDRTAIFFMVLLPIVIILVIGATAGNATALRVGVVTAADTGPLARTLVDDLHAIPGARVTDPADEETARTALRRGELDAVVLIPTDLDATLRAGGTAAIPVLGSGSQAGVQAAQSAVSGAVATHAARVQAARFGVAHSGGTFDQQLATADTVRTMLPAIEVRSETVDADSDYLPRGFGYSAPTMLVLFVFINSLAGGAAIIQARKLGIHRRVMAAPVRARDLVFGETLAYAVIGLLQSLLIVGIGAGLFGVDWGDPTAAAALIGVWVLVGAGTGVLAGTLFSTPEQASAIGPAIGIAFGMLGGAMWPLEIVTPLMRTIGHLVPHAWAVDGWVEVLSRGGGIAQIGTQLAVLGAFALVLLTIASLRLGRRVTE</sequence>
<evidence type="ECO:0000256" key="8">
    <source>
        <dbReference type="SAM" id="Phobius"/>
    </source>
</evidence>